<evidence type="ECO:0000313" key="5">
    <source>
        <dbReference type="EMBL" id="SDP75750.1"/>
    </source>
</evidence>
<sequence>MRLSELTKPDSLTKIAYDAIYGCILSGQLTVDVVYKEKNIAENLGISRTPVREALLGLSSQGLITLLPRKGLVVNKFTRQGVEEVFELREAIEVATIKKICQNNALSDFSHLGHCLRQHKESLNSYSDLISFMNFDREFHVALCQLAGNGLIVDIMSSIRDKIHLIGMQALSMEGRMYDVIQEHEKIVEALIAGREAEAVELVTYHLKCSESSVKNQMSKEE</sequence>
<dbReference type="GO" id="GO:0003677">
    <property type="term" value="F:DNA binding"/>
    <property type="evidence" value="ECO:0007669"/>
    <property type="project" value="UniProtKB-KW"/>
</dbReference>
<dbReference type="PANTHER" id="PTHR43537">
    <property type="entry name" value="TRANSCRIPTIONAL REGULATOR, GNTR FAMILY"/>
    <property type="match status" value="1"/>
</dbReference>
<gene>
    <name evidence="5" type="ORF">SAMN05660330_03970</name>
</gene>
<keyword evidence="2 5" id="KW-0238">DNA-binding</keyword>
<protein>
    <submittedName>
        <fullName evidence="5">DNA-binding transcriptional regulator, GntR family</fullName>
    </submittedName>
</protein>
<dbReference type="InterPro" id="IPR036390">
    <property type="entry name" value="WH_DNA-bd_sf"/>
</dbReference>
<reference evidence="5 6" key="1">
    <citation type="submission" date="2016-10" db="EMBL/GenBank/DDBJ databases">
        <authorList>
            <person name="de Groot N.N."/>
        </authorList>
    </citation>
    <scope>NUCLEOTIDE SEQUENCE [LARGE SCALE GENOMIC DNA]</scope>
    <source>
        <strain evidence="5 6">DSM 12130</strain>
    </source>
</reference>
<dbReference type="EMBL" id="FNJI01000045">
    <property type="protein sequence ID" value="SDP75750.1"/>
    <property type="molecule type" value="Genomic_DNA"/>
</dbReference>
<name>A0A1H0VBE7_9BACT</name>
<dbReference type="Gene3D" id="1.10.10.10">
    <property type="entry name" value="Winged helix-like DNA-binding domain superfamily/Winged helix DNA-binding domain"/>
    <property type="match status" value="1"/>
</dbReference>
<accession>A0A1H0VBE7</accession>
<dbReference type="Gene3D" id="1.20.120.530">
    <property type="entry name" value="GntR ligand-binding domain-like"/>
    <property type="match status" value="1"/>
</dbReference>
<keyword evidence="3" id="KW-0804">Transcription</keyword>
<dbReference type="InterPro" id="IPR036388">
    <property type="entry name" value="WH-like_DNA-bd_sf"/>
</dbReference>
<dbReference type="SUPFAM" id="SSF48008">
    <property type="entry name" value="GntR ligand-binding domain-like"/>
    <property type="match status" value="1"/>
</dbReference>
<dbReference type="AlphaFoldDB" id="A0A1H0VBE7"/>
<dbReference type="STRING" id="91360.SAMN05660330_03970"/>
<evidence type="ECO:0000259" key="4">
    <source>
        <dbReference type="PROSITE" id="PS50949"/>
    </source>
</evidence>
<dbReference type="SUPFAM" id="SSF46785">
    <property type="entry name" value="Winged helix' DNA-binding domain"/>
    <property type="match status" value="1"/>
</dbReference>
<dbReference type="PROSITE" id="PS50949">
    <property type="entry name" value="HTH_GNTR"/>
    <property type="match status" value="1"/>
</dbReference>
<evidence type="ECO:0000256" key="1">
    <source>
        <dbReference type="ARBA" id="ARBA00023015"/>
    </source>
</evidence>
<dbReference type="PANTHER" id="PTHR43537:SF51">
    <property type="entry name" value="HTH-TYPE TRANSCRIPTIONAL REGULATOR LGOR-RELATED"/>
    <property type="match status" value="1"/>
</dbReference>
<keyword evidence="1" id="KW-0805">Transcription regulation</keyword>
<organism evidence="5 6">
    <name type="scientific">Desulforhopalus singaporensis</name>
    <dbReference type="NCBI Taxonomy" id="91360"/>
    <lineage>
        <taxon>Bacteria</taxon>
        <taxon>Pseudomonadati</taxon>
        <taxon>Thermodesulfobacteriota</taxon>
        <taxon>Desulfobulbia</taxon>
        <taxon>Desulfobulbales</taxon>
        <taxon>Desulfocapsaceae</taxon>
        <taxon>Desulforhopalus</taxon>
    </lineage>
</organism>
<evidence type="ECO:0000313" key="6">
    <source>
        <dbReference type="Proteomes" id="UP000199073"/>
    </source>
</evidence>
<dbReference type="SMART" id="SM00895">
    <property type="entry name" value="FCD"/>
    <property type="match status" value="1"/>
</dbReference>
<dbReference type="GO" id="GO:0003700">
    <property type="term" value="F:DNA-binding transcription factor activity"/>
    <property type="evidence" value="ECO:0007669"/>
    <property type="project" value="InterPro"/>
</dbReference>
<keyword evidence="6" id="KW-1185">Reference proteome</keyword>
<feature type="domain" description="HTH gntR-type" evidence="4">
    <location>
        <begin position="10"/>
        <end position="77"/>
    </location>
</feature>
<proteinExistence type="predicted"/>
<dbReference type="InterPro" id="IPR011711">
    <property type="entry name" value="GntR_C"/>
</dbReference>
<dbReference type="SMART" id="SM00345">
    <property type="entry name" value="HTH_GNTR"/>
    <property type="match status" value="1"/>
</dbReference>
<dbReference type="RefSeq" id="WP_176761337.1">
    <property type="nucleotide sequence ID" value="NZ_FNJI01000045.1"/>
</dbReference>
<dbReference type="Pfam" id="PF07729">
    <property type="entry name" value="FCD"/>
    <property type="match status" value="1"/>
</dbReference>
<evidence type="ECO:0000256" key="3">
    <source>
        <dbReference type="ARBA" id="ARBA00023163"/>
    </source>
</evidence>
<dbReference type="Proteomes" id="UP000199073">
    <property type="component" value="Unassembled WGS sequence"/>
</dbReference>
<evidence type="ECO:0000256" key="2">
    <source>
        <dbReference type="ARBA" id="ARBA00023125"/>
    </source>
</evidence>
<dbReference type="Pfam" id="PF00392">
    <property type="entry name" value="GntR"/>
    <property type="match status" value="1"/>
</dbReference>
<dbReference type="InterPro" id="IPR000524">
    <property type="entry name" value="Tscrpt_reg_HTH_GntR"/>
</dbReference>
<dbReference type="PRINTS" id="PR00035">
    <property type="entry name" value="HTHGNTR"/>
</dbReference>
<dbReference type="InterPro" id="IPR008920">
    <property type="entry name" value="TF_FadR/GntR_C"/>
</dbReference>